<comment type="caution">
    <text evidence="1">The sequence shown here is derived from an EMBL/GenBank/DDBJ whole genome shotgun (WGS) entry which is preliminary data.</text>
</comment>
<keyword evidence="2" id="KW-1185">Reference proteome</keyword>
<proteinExistence type="predicted"/>
<name>A0A176Y5U2_9BRAD</name>
<dbReference type="Proteomes" id="UP000076959">
    <property type="component" value="Unassembled WGS sequence"/>
</dbReference>
<reference evidence="1 2" key="1">
    <citation type="submission" date="2016-03" db="EMBL/GenBank/DDBJ databases">
        <title>Draft Genome Sequence of the Strain BR 10245 (Bradyrhizobium sp.) isolated from nodules of Centrolobium paraense.</title>
        <authorList>
            <person name="Simoes-Araujo J.L.Sr."/>
            <person name="Barauna A.C."/>
            <person name="Silva K."/>
            <person name="Zilli J.E."/>
        </authorList>
    </citation>
    <scope>NUCLEOTIDE SEQUENCE [LARGE SCALE GENOMIC DNA]</scope>
    <source>
        <strain evidence="1 2">BR 10245</strain>
    </source>
</reference>
<evidence type="ECO:0000313" key="2">
    <source>
        <dbReference type="Proteomes" id="UP000076959"/>
    </source>
</evidence>
<dbReference type="RefSeq" id="WP_063680013.1">
    <property type="nucleotide sequence ID" value="NZ_LUUB01000126.1"/>
</dbReference>
<sequence length="117" mass="12863">MKLHIRTAAAAVALAHSLGRLVVRVHDFETSAPCRISISVRDGIVSGYDYINHCYVTGALPNVYHHGERSHLMLKPTGSGAYSGFDHDTATCFSVKVTDGEAHLFDYKEDLYFAYSA</sequence>
<dbReference type="AlphaFoldDB" id="A0A176Y5U2"/>
<dbReference type="EMBL" id="LUUB01000126">
    <property type="protein sequence ID" value="OAE97120.1"/>
    <property type="molecule type" value="Genomic_DNA"/>
</dbReference>
<organism evidence="1 2">
    <name type="scientific">Bradyrhizobium centrolobii</name>
    <dbReference type="NCBI Taxonomy" id="1505087"/>
    <lineage>
        <taxon>Bacteria</taxon>
        <taxon>Pseudomonadati</taxon>
        <taxon>Pseudomonadota</taxon>
        <taxon>Alphaproteobacteria</taxon>
        <taxon>Hyphomicrobiales</taxon>
        <taxon>Nitrobacteraceae</taxon>
        <taxon>Bradyrhizobium</taxon>
    </lineage>
</organism>
<gene>
    <name evidence="1" type="ORF">AYJ54_36055</name>
</gene>
<protein>
    <submittedName>
        <fullName evidence="1">Uncharacterized protein</fullName>
    </submittedName>
</protein>
<dbReference type="GeneID" id="32581521"/>
<dbReference type="OrthoDB" id="8241494at2"/>
<evidence type="ECO:0000313" key="1">
    <source>
        <dbReference type="EMBL" id="OAE97120.1"/>
    </source>
</evidence>
<accession>A0A176Y5U2</accession>